<dbReference type="SUPFAM" id="SSF52777">
    <property type="entry name" value="CoA-dependent acyltransferases"/>
    <property type="match status" value="1"/>
</dbReference>
<evidence type="ECO:0000313" key="2">
    <source>
        <dbReference type="Proteomes" id="UP001292094"/>
    </source>
</evidence>
<keyword evidence="2" id="KW-1185">Reference proteome</keyword>
<gene>
    <name evidence="1" type="ORF">Pmani_030287</name>
</gene>
<organism evidence="1 2">
    <name type="scientific">Petrolisthes manimaculis</name>
    <dbReference type="NCBI Taxonomy" id="1843537"/>
    <lineage>
        <taxon>Eukaryota</taxon>
        <taxon>Metazoa</taxon>
        <taxon>Ecdysozoa</taxon>
        <taxon>Arthropoda</taxon>
        <taxon>Crustacea</taxon>
        <taxon>Multicrustacea</taxon>
        <taxon>Malacostraca</taxon>
        <taxon>Eumalacostraca</taxon>
        <taxon>Eucarida</taxon>
        <taxon>Decapoda</taxon>
        <taxon>Pleocyemata</taxon>
        <taxon>Anomura</taxon>
        <taxon>Galatheoidea</taxon>
        <taxon>Porcellanidae</taxon>
        <taxon>Petrolisthes</taxon>
    </lineage>
</organism>
<dbReference type="InterPro" id="IPR023213">
    <property type="entry name" value="CAT-like_dom_sf"/>
</dbReference>
<name>A0AAE1NYA8_9EUCA</name>
<dbReference type="EMBL" id="JAWZYT010003673">
    <property type="protein sequence ID" value="KAK4297280.1"/>
    <property type="molecule type" value="Genomic_DNA"/>
</dbReference>
<accession>A0AAE1NYA8</accession>
<evidence type="ECO:0000313" key="1">
    <source>
        <dbReference type="EMBL" id="KAK4297280.1"/>
    </source>
</evidence>
<comment type="caution">
    <text evidence="1">The sequence shown here is derived from an EMBL/GenBank/DDBJ whole genome shotgun (WGS) entry which is preliminary data.</text>
</comment>
<sequence>MEPESKVATLLGDSASSCCCCRSFSGVLILTHLLIHYTQLINSKVVVTMAWLLRTITTPPCLLPYTIARKCGVVGGTSLTRHTTTTTTGWCDFSSAIRPCFTSHLASPRRTCYSGTNRTVPPEKDVSGNNPVTWLFPASTIVKRLVYAGRYSVLNTAFSITLNSAHPIPDSAFEEMLHHLVRKVPSLRTCFRQYQDKLWICELHKPKIDFQVVGGDLETEISSLMNLKYNPEEGPTWCARLLRYSPTDPCTTPEFKSTYPNQYTLLFGAHHAANDGFSLYIIQSAAIKLLQDVLESVHIDDSQFGRLTDPNYTMQVEQSVREKLEEDPIALNNMLEEMSTLQNSFTPLLSEAFNDPVVTQPQIKILRTIIDQPTMECFHNKCKTAGVSLSSGMNSVLDRSLVELVREAGVQRDLYRVISRHSVSERRYFSENPFNELGCFLGVMPHTMVGSHRDRQEFWQYTKLSGEQYQEELKQKLQETMKKVKRVLPREQYDREKRAKAVIHFACRCKDGISVLVLGSSCVAGVEHQNKIMIVVVMVQQQQQCSHSSGGADGCDVADPVFTQLLTTM</sequence>
<dbReference type="Gene3D" id="3.30.559.10">
    <property type="entry name" value="Chloramphenicol acetyltransferase-like domain"/>
    <property type="match status" value="1"/>
</dbReference>
<evidence type="ECO:0008006" key="3">
    <source>
        <dbReference type="Google" id="ProtNLM"/>
    </source>
</evidence>
<protein>
    <recommendedName>
        <fullName evidence="3">Condensation domain-containing protein</fullName>
    </recommendedName>
</protein>
<dbReference type="AlphaFoldDB" id="A0AAE1NYA8"/>
<proteinExistence type="predicted"/>
<dbReference type="Proteomes" id="UP001292094">
    <property type="component" value="Unassembled WGS sequence"/>
</dbReference>
<reference evidence="1" key="1">
    <citation type="submission" date="2023-11" db="EMBL/GenBank/DDBJ databases">
        <title>Genome assemblies of two species of porcelain crab, Petrolisthes cinctipes and Petrolisthes manimaculis (Anomura: Porcellanidae).</title>
        <authorList>
            <person name="Angst P."/>
        </authorList>
    </citation>
    <scope>NUCLEOTIDE SEQUENCE</scope>
    <source>
        <strain evidence="1">PB745_02</strain>
        <tissue evidence="1">Gill</tissue>
    </source>
</reference>